<name>A0A1D8K5J1_9GAMM</name>
<sequence>MKPLVVDLDGTLIKTDLLMETANRFVTRNPFRIYKILQWLARGKVHLKLELAERAGVIPASLPYHEFVVDWLKEQKSQGRTLILATASCQALADEVAGYLGVFDSVMGTDGDTNLKSHAKRDRLVERFGHKGFDYVGNDYADLSVWESSDRAYVVSNDSGLVKKARNIGNVEHVFETGKPGFVGSMLKALRPHQWVKNFLVFIPLIMAQRYGDVGSVFQAVFAFLVFGMTASSVYLLNDLVDVEDDRHHARKRKRPFAAGNLSLLHGWLAWPIVLLAAFGVSLAILPIKFVGVLAVYFGLTLAYSFRLKRAAMVDVITLAALYTLRIIAGAAAISVPLSFWLLAFSMFIFLSLAFIKRYSELRVAAERDKQKSLRGRGYSPDDLEAISTMGIGAGYMSVLVLALYVNSDTTAALYRNPHLIWLACPVLLYWISRAWLITHRGEMHDDPIVFALKDPMSWAMVLTLVVIFGLAKIT</sequence>
<evidence type="ECO:0008006" key="9">
    <source>
        <dbReference type="Google" id="ProtNLM"/>
    </source>
</evidence>
<evidence type="ECO:0000256" key="4">
    <source>
        <dbReference type="ARBA" id="ARBA00022989"/>
    </source>
</evidence>
<keyword evidence="3 6" id="KW-0812">Transmembrane</keyword>
<evidence type="ECO:0000313" key="7">
    <source>
        <dbReference type="EMBL" id="AOV16214.1"/>
    </source>
</evidence>
<dbReference type="PANTHER" id="PTHR11048">
    <property type="entry name" value="PRENYLTRANSFERASES"/>
    <property type="match status" value="1"/>
</dbReference>
<dbReference type="KEGG" id="aaeo:BJI67_03230"/>
<dbReference type="InterPro" id="IPR036412">
    <property type="entry name" value="HAD-like_sf"/>
</dbReference>
<keyword evidence="2" id="KW-1003">Cell membrane</keyword>
<dbReference type="GO" id="GO:0005886">
    <property type="term" value="C:plasma membrane"/>
    <property type="evidence" value="ECO:0007669"/>
    <property type="project" value="TreeGrafter"/>
</dbReference>
<comment type="subcellular location">
    <subcellularLocation>
        <location evidence="1">Membrane</location>
        <topology evidence="1">Multi-pass membrane protein</topology>
    </subcellularLocation>
</comment>
<dbReference type="InterPro" id="IPR023214">
    <property type="entry name" value="HAD_sf"/>
</dbReference>
<gene>
    <name evidence="7" type="ORF">BJI67_03230</name>
</gene>
<dbReference type="GO" id="GO:0016765">
    <property type="term" value="F:transferase activity, transferring alkyl or aryl (other than methyl) groups"/>
    <property type="evidence" value="ECO:0007669"/>
    <property type="project" value="InterPro"/>
</dbReference>
<keyword evidence="8" id="KW-1185">Reference proteome</keyword>
<evidence type="ECO:0000256" key="5">
    <source>
        <dbReference type="ARBA" id="ARBA00023136"/>
    </source>
</evidence>
<dbReference type="NCBIfam" id="NF006088">
    <property type="entry name" value="PRK08238.1"/>
    <property type="match status" value="1"/>
</dbReference>
<feature type="transmembrane region" description="Helical" evidence="6">
    <location>
        <begin position="285"/>
        <end position="304"/>
    </location>
</feature>
<dbReference type="SUPFAM" id="SSF56784">
    <property type="entry name" value="HAD-like"/>
    <property type="match status" value="1"/>
</dbReference>
<evidence type="ECO:0000256" key="3">
    <source>
        <dbReference type="ARBA" id="ARBA00022692"/>
    </source>
</evidence>
<dbReference type="Gene3D" id="1.10.357.140">
    <property type="entry name" value="UbiA prenyltransferase"/>
    <property type="match status" value="1"/>
</dbReference>
<feature type="transmembrane region" description="Helical" evidence="6">
    <location>
        <begin position="258"/>
        <end position="279"/>
    </location>
</feature>
<keyword evidence="5 6" id="KW-0472">Membrane</keyword>
<dbReference type="Gene3D" id="3.40.50.1000">
    <property type="entry name" value="HAD superfamily/HAD-like"/>
    <property type="match status" value="1"/>
</dbReference>
<dbReference type="InterPro" id="IPR044878">
    <property type="entry name" value="UbiA_sf"/>
</dbReference>
<accession>A0A1D8K5J1</accession>
<feature type="transmembrane region" description="Helical" evidence="6">
    <location>
        <begin position="457"/>
        <end position="474"/>
    </location>
</feature>
<reference evidence="7 8" key="1">
    <citation type="submission" date="2016-09" db="EMBL/GenBank/DDBJ databases">
        <title>Acidihalobacter prosperus V6 (DSM14174).</title>
        <authorList>
            <person name="Khaleque H.N."/>
            <person name="Ramsay J.P."/>
            <person name="Murphy R.J.T."/>
            <person name="Kaksonen A.H."/>
            <person name="Boxall N.J."/>
            <person name="Watkin E.L.J."/>
        </authorList>
    </citation>
    <scope>NUCLEOTIDE SEQUENCE [LARGE SCALE GENOMIC DNA]</scope>
    <source>
        <strain evidence="7 8">V6</strain>
    </source>
</reference>
<organism evidence="7 8">
    <name type="scientific">Acidihalobacter aeolianus</name>
    <dbReference type="NCBI Taxonomy" id="2792603"/>
    <lineage>
        <taxon>Bacteria</taxon>
        <taxon>Pseudomonadati</taxon>
        <taxon>Pseudomonadota</taxon>
        <taxon>Gammaproteobacteria</taxon>
        <taxon>Chromatiales</taxon>
        <taxon>Ectothiorhodospiraceae</taxon>
        <taxon>Acidihalobacter</taxon>
    </lineage>
</organism>
<feature type="transmembrane region" description="Helical" evidence="6">
    <location>
        <begin position="419"/>
        <end position="437"/>
    </location>
</feature>
<dbReference type="Pfam" id="PF01040">
    <property type="entry name" value="UbiA"/>
    <property type="match status" value="1"/>
</dbReference>
<dbReference type="AlphaFoldDB" id="A0A1D8K5J1"/>
<dbReference type="RefSeq" id="WP_070071808.1">
    <property type="nucleotide sequence ID" value="NZ_CP017448.1"/>
</dbReference>
<evidence type="ECO:0000256" key="6">
    <source>
        <dbReference type="SAM" id="Phobius"/>
    </source>
</evidence>
<evidence type="ECO:0000313" key="8">
    <source>
        <dbReference type="Proteomes" id="UP000095342"/>
    </source>
</evidence>
<dbReference type="GO" id="GO:0009247">
    <property type="term" value="P:glycolipid biosynthetic process"/>
    <property type="evidence" value="ECO:0007669"/>
    <property type="project" value="TreeGrafter"/>
</dbReference>
<evidence type="ECO:0000256" key="1">
    <source>
        <dbReference type="ARBA" id="ARBA00004141"/>
    </source>
</evidence>
<dbReference type="Proteomes" id="UP000095342">
    <property type="component" value="Chromosome"/>
</dbReference>
<dbReference type="EMBL" id="CP017448">
    <property type="protein sequence ID" value="AOV16214.1"/>
    <property type="molecule type" value="Genomic_DNA"/>
</dbReference>
<feature type="transmembrane region" description="Helical" evidence="6">
    <location>
        <begin position="384"/>
        <end position="407"/>
    </location>
</feature>
<proteinExistence type="predicted"/>
<protein>
    <recommendedName>
        <fullName evidence="9">UbiA family prenyltransferase</fullName>
    </recommendedName>
</protein>
<dbReference type="CDD" id="cd13963">
    <property type="entry name" value="PT_UbiA_2"/>
    <property type="match status" value="1"/>
</dbReference>
<dbReference type="InterPro" id="IPR039653">
    <property type="entry name" value="Prenyltransferase"/>
</dbReference>
<dbReference type="InterPro" id="IPR000537">
    <property type="entry name" value="UbiA_prenyltransferase"/>
</dbReference>
<keyword evidence="4 6" id="KW-1133">Transmembrane helix</keyword>
<dbReference type="PANTHER" id="PTHR11048:SF5">
    <property type="entry name" value="DECAPRENYL-PHOSPHATE PHOSPHORIBOSYLTRANSFERASE"/>
    <property type="match status" value="1"/>
</dbReference>
<feature type="transmembrane region" description="Helical" evidence="6">
    <location>
        <begin position="217"/>
        <end position="237"/>
    </location>
</feature>
<evidence type="ECO:0000256" key="2">
    <source>
        <dbReference type="ARBA" id="ARBA00022475"/>
    </source>
</evidence>